<evidence type="ECO:0000313" key="2">
    <source>
        <dbReference type="EMBL" id="KAF2126493.1"/>
    </source>
</evidence>
<evidence type="ECO:0000256" key="1">
    <source>
        <dbReference type="SAM" id="MobiDB-lite"/>
    </source>
</evidence>
<organism evidence="2 3">
    <name type="scientific">Dothidotthia symphoricarpi CBS 119687</name>
    <dbReference type="NCBI Taxonomy" id="1392245"/>
    <lineage>
        <taxon>Eukaryota</taxon>
        <taxon>Fungi</taxon>
        <taxon>Dikarya</taxon>
        <taxon>Ascomycota</taxon>
        <taxon>Pezizomycotina</taxon>
        <taxon>Dothideomycetes</taxon>
        <taxon>Pleosporomycetidae</taxon>
        <taxon>Pleosporales</taxon>
        <taxon>Dothidotthiaceae</taxon>
        <taxon>Dothidotthia</taxon>
    </lineage>
</organism>
<dbReference type="GeneID" id="54412147"/>
<protein>
    <submittedName>
        <fullName evidence="2">Uncharacterized protein</fullName>
    </submittedName>
</protein>
<sequence>MSSTPYPIDDGVKKVDRNGNDGSSNGNIPFQDIAYISQQIQEIISHVGAWSPASTSEEPSVVAVENEQVCLCSTGLTVVCSCHRAVFVLHPQQISSANAVHPLDRFANAPLSELPFSLPGLGRNGRPPAAHSADAMMVSEVQKGGNAAARNDRVASA</sequence>
<feature type="region of interest" description="Disordered" evidence="1">
    <location>
        <begin position="1"/>
        <end position="26"/>
    </location>
</feature>
<feature type="compositionally biased region" description="Basic and acidic residues" evidence="1">
    <location>
        <begin position="10"/>
        <end position="19"/>
    </location>
</feature>
<gene>
    <name evidence="2" type="ORF">P153DRAFT_399270</name>
</gene>
<evidence type="ECO:0000313" key="3">
    <source>
        <dbReference type="Proteomes" id="UP000799771"/>
    </source>
</evidence>
<keyword evidence="3" id="KW-1185">Reference proteome</keyword>
<dbReference type="AlphaFoldDB" id="A0A6A6A5N9"/>
<name>A0A6A6A5N9_9PLEO</name>
<proteinExistence type="predicted"/>
<reference evidence="2" key="1">
    <citation type="journal article" date="2020" name="Stud. Mycol.">
        <title>101 Dothideomycetes genomes: a test case for predicting lifestyles and emergence of pathogens.</title>
        <authorList>
            <person name="Haridas S."/>
            <person name="Albert R."/>
            <person name="Binder M."/>
            <person name="Bloem J."/>
            <person name="Labutti K."/>
            <person name="Salamov A."/>
            <person name="Andreopoulos B."/>
            <person name="Baker S."/>
            <person name="Barry K."/>
            <person name="Bills G."/>
            <person name="Bluhm B."/>
            <person name="Cannon C."/>
            <person name="Castanera R."/>
            <person name="Culley D."/>
            <person name="Daum C."/>
            <person name="Ezra D."/>
            <person name="Gonzalez J."/>
            <person name="Henrissat B."/>
            <person name="Kuo A."/>
            <person name="Liang C."/>
            <person name="Lipzen A."/>
            <person name="Lutzoni F."/>
            <person name="Magnuson J."/>
            <person name="Mondo S."/>
            <person name="Nolan M."/>
            <person name="Ohm R."/>
            <person name="Pangilinan J."/>
            <person name="Park H.-J."/>
            <person name="Ramirez L."/>
            <person name="Alfaro M."/>
            <person name="Sun H."/>
            <person name="Tritt A."/>
            <person name="Yoshinaga Y."/>
            <person name="Zwiers L.-H."/>
            <person name="Turgeon B."/>
            <person name="Goodwin S."/>
            <person name="Spatafora J."/>
            <person name="Crous P."/>
            <person name="Grigoriev I."/>
        </authorList>
    </citation>
    <scope>NUCLEOTIDE SEQUENCE</scope>
    <source>
        <strain evidence="2">CBS 119687</strain>
    </source>
</reference>
<dbReference type="EMBL" id="ML977513">
    <property type="protein sequence ID" value="KAF2126493.1"/>
    <property type="molecule type" value="Genomic_DNA"/>
</dbReference>
<dbReference type="Proteomes" id="UP000799771">
    <property type="component" value="Unassembled WGS sequence"/>
</dbReference>
<accession>A0A6A6A5N9</accession>
<dbReference type="RefSeq" id="XP_033520885.1">
    <property type="nucleotide sequence ID" value="XM_033671715.1"/>
</dbReference>